<dbReference type="InterPro" id="IPR016181">
    <property type="entry name" value="Acyl_CoA_acyltransferase"/>
</dbReference>
<protein>
    <recommendedName>
        <fullName evidence="1">BioF2-like acetyltransferase domain-containing protein</fullName>
    </recommendedName>
</protein>
<organism evidence="2 3">
    <name type="scientific">Candidatus Nealsonbacteria bacterium RIFCSPLOWO2_01_FULL_41_9</name>
    <dbReference type="NCBI Taxonomy" id="1801671"/>
    <lineage>
        <taxon>Bacteria</taxon>
        <taxon>Candidatus Nealsoniibacteriota</taxon>
    </lineage>
</organism>
<dbReference type="InterPro" id="IPR038740">
    <property type="entry name" value="BioF2-like_GNAT_dom"/>
</dbReference>
<gene>
    <name evidence="2" type="ORF">A3A08_00060</name>
</gene>
<evidence type="ECO:0000259" key="1">
    <source>
        <dbReference type="Pfam" id="PF13480"/>
    </source>
</evidence>
<evidence type="ECO:0000313" key="2">
    <source>
        <dbReference type="EMBL" id="OGZ24149.1"/>
    </source>
</evidence>
<accession>A0A1G2EEC9</accession>
<name>A0A1G2EEC9_9BACT</name>
<feature type="domain" description="BioF2-like acetyltransferase" evidence="1">
    <location>
        <begin position="22"/>
        <end position="98"/>
    </location>
</feature>
<comment type="caution">
    <text evidence="2">The sequence shown here is derived from an EMBL/GenBank/DDBJ whole genome shotgun (WGS) entry which is preliminary data.</text>
</comment>
<evidence type="ECO:0000313" key="3">
    <source>
        <dbReference type="Proteomes" id="UP000176406"/>
    </source>
</evidence>
<dbReference type="Pfam" id="PF13480">
    <property type="entry name" value="Acetyltransf_6"/>
    <property type="match status" value="1"/>
</dbReference>
<sequence length="144" mass="17620">MKRFGTPPHSLEYFFKLIKESGTRLIWGEYKNQPIAAILGWKKGNEMIVGYTPSNHQFWWTKINNLLYWEFIKQAVKEKCSYVDFGPVRYEGQMQYKKKWGCEIYEDNEKRINPDRWFYRILRFFWKTFVPLKLTPYLGKLLRE</sequence>
<dbReference type="EMBL" id="MHMG01000001">
    <property type="protein sequence ID" value="OGZ24149.1"/>
    <property type="molecule type" value="Genomic_DNA"/>
</dbReference>
<dbReference type="SUPFAM" id="SSF55729">
    <property type="entry name" value="Acyl-CoA N-acyltransferases (Nat)"/>
    <property type="match status" value="1"/>
</dbReference>
<reference evidence="2 3" key="1">
    <citation type="journal article" date="2016" name="Nat. Commun.">
        <title>Thousands of microbial genomes shed light on interconnected biogeochemical processes in an aquifer system.</title>
        <authorList>
            <person name="Anantharaman K."/>
            <person name="Brown C.T."/>
            <person name="Hug L.A."/>
            <person name="Sharon I."/>
            <person name="Castelle C.J."/>
            <person name="Probst A.J."/>
            <person name="Thomas B.C."/>
            <person name="Singh A."/>
            <person name="Wilkins M.J."/>
            <person name="Karaoz U."/>
            <person name="Brodie E.L."/>
            <person name="Williams K.H."/>
            <person name="Hubbard S.S."/>
            <person name="Banfield J.F."/>
        </authorList>
    </citation>
    <scope>NUCLEOTIDE SEQUENCE [LARGE SCALE GENOMIC DNA]</scope>
</reference>
<proteinExistence type="predicted"/>
<dbReference type="AlphaFoldDB" id="A0A1G2EEC9"/>
<dbReference type="Gene3D" id="3.40.630.30">
    <property type="match status" value="1"/>
</dbReference>
<dbReference type="Proteomes" id="UP000176406">
    <property type="component" value="Unassembled WGS sequence"/>
</dbReference>